<evidence type="ECO:0000256" key="3">
    <source>
        <dbReference type="ARBA" id="ARBA00022989"/>
    </source>
</evidence>
<evidence type="ECO:0000256" key="4">
    <source>
        <dbReference type="ARBA" id="ARBA00023136"/>
    </source>
</evidence>
<dbReference type="GO" id="GO:0043495">
    <property type="term" value="F:protein-membrane adaptor activity"/>
    <property type="evidence" value="ECO:0007669"/>
    <property type="project" value="TreeGrafter"/>
</dbReference>
<dbReference type="PROSITE" id="PS51469">
    <property type="entry name" value="SUN"/>
    <property type="match status" value="1"/>
</dbReference>
<proteinExistence type="predicted"/>
<feature type="non-terminal residue" evidence="6">
    <location>
        <position position="92"/>
    </location>
</feature>
<keyword evidence="4" id="KW-0472">Membrane</keyword>
<sequence>AFCLQPDISPGSCWPSPGHQRPVVIRLPAQVHVTAVTEQHISKEVSPSGTVTSAPRDIAVFGVDADGEEETLLVTFMSEVVKEATQTFPLKV</sequence>
<dbReference type="Pfam" id="PF07738">
    <property type="entry name" value="Sad1_UNC"/>
    <property type="match status" value="1"/>
</dbReference>
<feature type="non-terminal residue" evidence="6">
    <location>
        <position position="1"/>
    </location>
</feature>
<evidence type="ECO:0000256" key="2">
    <source>
        <dbReference type="ARBA" id="ARBA00022692"/>
    </source>
</evidence>
<feature type="domain" description="SUN" evidence="5">
    <location>
        <begin position="1"/>
        <end position="92"/>
    </location>
</feature>
<evidence type="ECO:0000313" key="6">
    <source>
        <dbReference type="EMBL" id="NXK21691.1"/>
    </source>
</evidence>
<keyword evidence="3" id="KW-1133">Transmembrane helix</keyword>
<reference evidence="6 7" key="1">
    <citation type="submission" date="2019-09" db="EMBL/GenBank/DDBJ databases">
        <title>Bird 10,000 Genomes (B10K) Project - Family phase.</title>
        <authorList>
            <person name="Zhang G."/>
        </authorList>
    </citation>
    <scope>NUCLEOTIDE SEQUENCE [LARGE SCALE GENOMIC DNA]</scope>
    <source>
        <strain evidence="6">B10K-DU-005-73</strain>
        <tissue evidence="6">Liver</tissue>
    </source>
</reference>
<dbReference type="Gene3D" id="2.60.120.260">
    <property type="entry name" value="Galactose-binding domain-like"/>
    <property type="match status" value="1"/>
</dbReference>
<dbReference type="GO" id="GO:0005637">
    <property type="term" value="C:nuclear inner membrane"/>
    <property type="evidence" value="ECO:0007669"/>
    <property type="project" value="UniProtKB-SubCell"/>
</dbReference>
<dbReference type="InterPro" id="IPR045119">
    <property type="entry name" value="SUN1-5"/>
</dbReference>
<dbReference type="Proteomes" id="UP000541811">
    <property type="component" value="Unassembled WGS sequence"/>
</dbReference>
<evidence type="ECO:0000259" key="5">
    <source>
        <dbReference type="PROSITE" id="PS51469"/>
    </source>
</evidence>
<evidence type="ECO:0000313" key="7">
    <source>
        <dbReference type="Proteomes" id="UP000541811"/>
    </source>
</evidence>
<protein>
    <submittedName>
        <fullName evidence="6">SUN3 protein</fullName>
    </submittedName>
</protein>
<keyword evidence="7" id="KW-1185">Reference proteome</keyword>
<organism evidence="6 7">
    <name type="scientific">Arenaria interpres</name>
    <name type="common">Ruddy turnstone</name>
    <name type="synonym">Tringa interpres</name>
    <dbReference type="NCBI Taxonomy" id="54971"/>
    <lineage>
        <taxon>Eukaryota</taxon>
        <taxon>Metazoa</taxon>
        <taxon>Chordata</taxon>
        <taxon>Craniata</taxon>
        <taxon>Vertebrata</taxon>
        <taxon>Euteleostomi</taxon>
        <taxon>Archelosauria</taxon>
        <taxon>Archosauria</taxon>
        <taxon>Dinosauria</taxon>
        <taxon>Saurischia</taxon>
        <taxon>Theropoda</taxon>
        <taxon>Coelurosauria</taxon>
        <taxon>Aves</taxon>
        <taxon>Neognathae</taxon>
        <taxon>Neoaves</taxon>
        <taxon>Charadriiformes</taxon>
        <taxon>Scolopacidae</taxon>
        <taxon>Arenaria</taxon>
    </lineage>
</organism>
<dbReference type="GO" id="GO:0034993">
    <property type="term" value="C:meiotic nuclear membrane microtubule tethering complex"/>
    <property type="evidence" value="ECO:0007669"/>
    <property type="project" value="TreeGrafter"/>
</dbReference>
<dbReference type="PANTHER" id="PTHR12911:SF24">
    <property type="entry name" value="SUN DOMAIN-CONTAINING PROTEIN 3"/>
    <property type="match status" value="1"/>
</dbReference>
<evidence type="ECO:0000256" key="1">
    <source>
        <dbReference type="ARBA" id="ARBA00004540"/>
    </source>
</evidence>
<dbReference type="EMBL" id="VXAK01011959">
    <property type="protein sequence ID" value="NXK21691.1"/>
    <property type="molecule type" value="Genomic_DNA"/>
</dbReference>
<name>A0A7L0HN36_AREIN</name>
<comment type="subcellular location">
    <subcellularLocation>
        <location evidence="1">Nucleus inner membrane</location>
    </subcellularLocation>
</comment>
<gene>
    <name evidence="6" type="primary">Sun3</name>
    <name evidence="6" type="ORF">AREINT_R11469</name>
</gene>
<dbReference type="InterPro" id="IPR012919">
    <property type="entry name" value="SUN_dom"/>
</dbReference>
<keyword evidence="2" id="KW-0812">Transmembrane</keyword>
<dbReference type="AlphaFoldDB" id="A0A7L0HN36"/>
<dbReference type="PANTHER" id="PTHR12911">
    <property type="entry name" value="SAD1/UNC-84-LIKE PROTEIN-RELATED"/>
    <property type="match status" value="1"/>
</dbReference>
<accession>A0A7L0HN36</accession>
<comment type="caution">
    <text evidence="6">The sequence shown here is derived from an EMBL/GenBank/DDBJ whole genome shotgun (WGS) entry which is preliminary data.</text>
</comment>